<evidence type="ECO:0000313" key="1">
    <source>
        <dbReference type="EMBL" id="RSN72842.1"/>
    </source>
</evidence>
<keyword evidence="2" id="KW-1185">Reference proteome</keyword>
<dbReference type="Proteomes" id="UP000277582">
    <property type="component" value="Unassembled WGS sequence"/>
</dbReference>
<protein>
    <submittedName>
        <fullName evidence="1">Uncharacterized protein</fullName>
    </submittedName>
</protein>
<gene>
    <name evidence="1" type="ORF">D6D85_12410</name>
</gene>
<organism evidence="1 2">
    <name type="scientific">Candidatus Methanodesulfokora washburnensis</name>
    <dbReference type="NCBI Taxonomy" id="2478471"/>
    <lineage>
        <taxon>Archaea</taxon>
        <taxon>Thermoproteota</taxon>
        <taxon>Candidatus Korarchaeia</taxon>
        <taxon>Candidatus Korarchaeia incertae sedis</taxon>
        <taxon>Candidatus Methanodesulfokora</taxon>
    </lineage>
</organism>
<accession>A0A3R9QTH6</accession>
<name>A0A3R9QTH6_9CREN</name>
<reference evidence="1 2" key="1">
    <citation type="submission" date="2018-10" db="EMBL/GenBank/DDBJ databases">
        <title>Co-occurring genomic capacity for anaerobic methane metabolism and dissimilatory sulfite reduction discovered in the Korarchaeota.</title>
        <authorList>
            <person name="Mckay L.J."/>
            <person name="Dlakic M."/>
            <person name="Fields M.W."/>
            <person name="Delmont T.O."/>
            <person name="Eren A.M."/>
            <person name="Jay Z.J."/>
            <person name="Klingelsmith K.B."/>
            <person name="Rusch D.B."/>
            <person name="Inskeep W.P."/>
        </authorList>
    </citation>
    <scope>NUCLEOTIDE SEQUENCE [LARGE SCALE GENOMIC DNA]</scope>
    <source>
        <strain evidence="1 2">MDKW</strain>
    </source>
</reference>
<dbReference type="EMBL" id="RCOS01000137">
    <property type="protein sequence ID" value="RSN72842.1"/>
    <property type="molecule type" value="Genomic_DNA"/>
</dbReference>
<comment type="caution">
    <text evidence="1">The sequence shown here is derived from an EMBL/GenBank/DDBJ whole genome shotgun (WGS) entry which is preliminary data.</text>
</comment>
<evidence type="ECO:0000313" key="2">
    <source>
        <dbReference type="Proteomes" id="UP000277582"/>
    </source>
</evidence>
<dbReference type="OrthoDB" id="131404at2157"/>
<sequence>MTFRDSNRAQKDEKIKDVLNFMLSIKGIYKVKLLNEQEKKYILELEEQAEKKVLMGLMPGVNQGVRDALSRNFTAAAITQNEFEWPKKGLIRIVHDNEVLGEDVRDQEELEKLKREGYKVIANYIVIYKYDRLKELGGFKNTTLVVASLDLAWTREVPHSCRVVVGSPSLPADIFIKKIMGIETESGFGSILVGFDLIL</sequence>
<dbReference type="RefSeq" id="WP_125672277.1">
    <property type="nucleotide sequence ID" value="NZ_RCOS01000137.1"/>
</dbReference>
<proteinExistence type="predicted"/>
<dbReference type="AlphaFoldDB" id="A0A3R9QTH6"/>